<dbReference type="AlphaFoldDB" id="A0A1G7S5S7"/>
<accession>A0A1G7S5S7</accession>
<dbReference type="STRING" id="660518.SAMN05216218_11743"/>
<protein>
    <submittedName>
        <fullName evidence="3">Putative sensor</fullName>
    </submittedName>
</protein>
<name>A0A1G7S5S7_9EURY</name>
<evidence type="ECO:0000256" key="1">
    <source>
        <dbReference type="SAM" id="Phobius"/>
    </source>
</evidence>
<evidence type="ECO:0000313" key="4">
    <source>
        <dbReference type="Proteomes" id="UP000199076"/>
    </source>
</evidence>
<dbReference type="EMBL" id="FNBK01000017">
    <property type="protein sequence ID" value="SDG18367.1"/>
    <property type="molecule type" value="Genomic_DNA"/>
</dbReference>
<feature type="transmembrane region" description="Helical" evidence="1">
    <location>
        <begin position="214"/>
        <end position="235"/>
    </location>
</feature>
<keyword evidence="1" id="KW-0472">Membrane</keyword>
<gene>
    <name evidence="3" type="ORF">SAMN05216218_11743</name>
</gene>
<keyword evidence="1" id="KW-1133">Transmembrane helix</keyword>
<feature type="transmembrane region" description="Helical" evidence="1">
    <location>
        <begin position="34"/>
        <end position="54"/>
    </location>
</feature>
<evidence type="ECO:0000259" key="2">
    <source>
        <dbReference type="Pfam" id="PF13796"/>
    </source>
</evidence>
<dbReference type="Pfam" id="PF13796">
    <property type="entry name" value="Sensor"/>
    <property type="match status" value="1"/>
</dbReference>
<dbReference type="OrthoDB" id="253413at2157"/>
<dbReference type="Proteomes" id="UP000199076">
    <property type="component" value="Unassembled WGS sequence"/>
</dbReference>
<feature type="domain" description="Putative sensor" evidence="2">
    <location>
        <begin position="35"/>
        <end position="242"/>
    </location>
</feature>
<feature type="transmembrane region" description="Helical" evidence="1">
    <location>
        <begin position="133"/>
        <end position="160"/>
    </location>
</feature>
<organism evidence="3 4">
    <name type="scientific">Halorientalis regularis</name>
    <dbReference type="NCBI Taxonomy" id="660518"/>
    <lineage>
        <taxon>Archaea</taxon>
        <taxon>Methanobacteriati</taxon>
        <taxon>Methanobacteriota</taxon>
        <taxon>Stenosarchaea group</taxon>
        <taxon>Halobacteria</taxon>
        <taxon>Halobacteriales</taxon>
        <taxon>Haloarculaceae</taxon>
        <taxon>Halorientalis</taxon>
    </lineage>
</organism>
<sequence length="252" mass="26804">MAPNIIARTPTLSVPSVRSVLAAPLRLQSYKNALYLWLALLLGLVYLTVLVTAFAISTGLLVLVVGGPLLLGCLLVTIVLGRVELALTGRLLDVPIPVPSYDYLFEGSPVDRASSLVTDVTVWTTLLYLGSKFFYGTVAFVLLSVTSAISATLLATPLYYDEPGVTVGVQLTEPIRLTPSLSLPRDDLAVGVETVLRVTSWQVETLPEALPVSLAGLVAAVFVLNLSNGLACAWARYSRYMLGGSDHDDAAA</sequence>
<dbReference type="RefSeq" id="WP_092694821.1">
    <property type="nucleotide sequence ID" value="NZ_FNBK01000017.1"/>
</dbReference>
<keyword evidence="4" id="KW-1185">Reference proteome</keyword>
<evidence type="ECO:0000313" key="3">
    <source>
        <dbReference type="EMBL" id="SDG18367.1"/>
    </source>
</evidence>
<reference evidence="4" key="1">
    <citation type="submission" date="2016-10" db="EMBL/GenBank/DDBJ databases">
        <authorList>
            <person name="Varghese N."/>
            <person name="Submissions S."/>
        </authorList>
    </citation>
    <scope>NUCLEOTIDE SEQUENCE [LARGE SCALE GENOMIC DNA]</scope>
    <source>
        <strain evidence="4">IBRC-M 10760</strain>
    </source>
</reference>
<feature type="transmembrane region" description="Helical" evidence="1">
    <location>
        <begin position="60"/>
        <end position="81"/>
    </location>
</feature>
<keyword evidence="1" id="KW-0812">Transmembrane</keyword>
<proteinExistence type="predicted"/>
<dbReference type="InterPro" id="IPR025828">
    <property type="entry name" value="Put_sensor_dom"/>
</dbReference>